<dbReference type="AlphaFoldDB" id="A0AAD7ZTF7"/>
<organism evidence="2 3">
    <name type="scientific">Diploptera punctata</name>
    <name type="common">Pacific beetle cockroach</name>
    <dbReference type="NCBI Taxonomy" id="6984"/>
    <lineage>
        <taxon>Eukaryota</taxon>
        <taxon>Metazoa</taxon>
        <taxon>Ecdysozoa</taxon>
        <taxon>Arthropoda</taxon>
        <taxon>Hexapoda</taxon>
        <taxon>Insecta</taxon>
        <taxon>Pterygota</taxon>
        <taxon>Neoptera</taxon>
        <taxon>Polyneoptera</taxon>
        <taxon>Dictyoptera</taxon>
        <taxon>Blattodea</taxon>
        <taxon>Blaberoidea</taxon>
        <taxon>Blaberidae</taxon>
        <taxon>Diplopterinae</taxon>
        <taxon>Diploptera</taxon>
    </lineage>
</organism>
<evidence type="ECO:0000313" key="3">
    <source>
        <dbReference type="Proteomes" id="UP001233999"/>
    </source>
</evidence>
<reference evidence="2" key="2">
    <citation type="submission" date="2023-05" db="EMBL/GenBank/DDBJ databases">
        <authorList>
            <person name="Fouks B."/>
        </authorList>
    </citation>
    <scope>NUCLEOTIDE SEQUENCE</scope>
    <source>
        <strain evidence="2">Stay&amp;Tobe</strain>
        <tissue evidence="2">Testes</tissue>
    </source>
</reference>
<sequence length="655" mass="74983">MRLHRNPLRVRGGMVVAIVITLMVIFISYIILQGTMTVGRLLQAVTHQNPDSIFEIDSYLVWSPKCQIPNVNPFHESIRRFIVGAESIICSKKPPLSNTLTHDDKVFLKIDADSILNYTSDPNHLSCCYSVVTRVNTPDWKIYNKTADNYYNVSECLDFNQKVYLSSEKEYVLVKCKDKSNNKEVYKNMHAVVQVKQEVKDKIEKVGTNDKTRLNILVLGLDSISRLNLLRTMPKTVAHLRRKGWLELQGYNKVGENTLPNLSAIFMGLNEEQLKDACWKTRHKKFDNCPLIWNNFSDLSYVTAYLEDTPTQSTFNFHKTGFVKPPTDFYMRPMMLAAEQLLPVKSRDFLNVCLGPTPTTEHILKYMTDFATVFKRALYFLVAWINNFSHNDSATPATMDKRILQFFEQLEDTGALNSTLVIFLSDHGMRWGSIRSTSVGWLEERLPFIYFWIPEWFRNAYPDSYANFITNKNRLTSPYDVHMTLRDVFQRSIQGNSSKIVKGCTGCPKCVSLFSEVPTERSCEDAGITPNWCTCTKYRIIPTKGKIVTQIANFVVSEINSKIYNLSNGTNVCAELAFHKVIQLKRQAASYHDDYIIVFETLPGAAVFEATVGKQGKKQDELTFQLKGGISRINRYTNQTECIDDAELKLFCFCA</sequence>
<accession>A0AAD7ZTF7</accession>
<feature type="transmembrane region" description="Helical" evidence="1">
    <location>
        <begin position="12"/>
        <end position="32"/>
    </location>
</feature>
<comment type="caution">
    <text evidence="2">The sequence shown here is derived from an EMBL/GenBank/DDBJ whole genome shotgun (WGS) entry which is preliminary data.</text>
</comment>
<dbReference type="CDD" id="cd16021">
    <property type="entry name" value="ALP_like"/>
    <property type="match status" value="1"/>
</dbReference>
<dbReference type="PANTHER" id="PTHR10974">
    <property type="entry name" value="FI08016P-RELATED"/>
    <property type="match status" value="1"/>
</dbReference>
<dbReference type="PANTHER" id="PTHR10974:SF9">
    <property type="entry name" value="DUF229 DOMAIN CONTAINING PROTEIN-RELATED"/>
    <property type="match status" value="1"/>
</dbReference>
<keyword evidence="1" id="KW-0472">Membrane</keyword>
<dbReference type="InterPro" id="IPR017850">
    <property type="entry name" value="Alkaline_phosphatase_core_sf"/>
</dbReference>
<dbReference type="FunFam" id="3.40.720.10:FF:000017">
    <property type="entry name" value="Predicted protein"/>
    <property type="match status" value="1"/>
</dbReference>
<dbReference type="Proteomes" id="UP001233999">
    <property type="component" value="Unassembled WGS sequence"/>
</dbReference>
<keyword evidence="3" id="KW-1185">Reference proteome</keyword>
<name>A0AAD7ZTF7_DIPPU</name>
<protein>
    <recommendedName>
        <fullName evidence="4">DUF229 domain containing protein</fullName>
    </recommendedName>
</protein>
<evidence type="ECO:0000256" key="1">
    <source>
        <dbReference type="SAM" id="Phobius"/>
    </source>
</evidence>
<keyword evidence="1" id="KW-0812">Transmembrane</keyword>
<keyword evidence="1" id="KW-1133">Transmembrane helix</keyword>
<dbReference type="Gene3D" id="3.40.720.10">
    <property type="entry name" value="Alkaline Phosphatase, subunit A"/>
    <property type="match status" value="1"/>
</dbReference>
<evidence type="ECO:0008006" key="4">
    <source>
        <dbReference type="Google" id="ProtNLM"/>
    </source>
</evidence>
<evidence type="ECO:0000313" key="2">
    <source>
        <dbReference type="EMBL" id="KAJ9586372.1"/>
    </source>
</evidence>
<dbReference type="SUPFAM" id="SSF53649">
    <property type="entry name" value="Alkaline phosphatase-like"/>
    <property type="match status" value="1"/>
</dbReference>
<proteinExistence type="predicted"/>
<dbReference type="EMBL" id="JASPKZ010007169">
    <property type="protein sequence ID" value="KAJ9586372.1"/>
    <property type="molecule type" value="Genomic_DNA"/>
</dbReference>
<reference evidence="2" key="1">
    <citation type="journal article" date="2023" name="IScience">
        <title>Live-bearing cockroach genome reveals convergent evolutionary mechanisms linked to viviparity in insects and beyond.</title>
        <authorList>
            <person name="Fouks B."/>
            <person name="Harrison M.C."/>
            <person name="Mikhailova A.A."/>
            <person name="Marchal E."/>
            <person name="English S."/>
            <person name="Carruthers M."/>
            <person name="Jennings E.C."/>
            <person name="Chiamaka E.L."/>
            <person name="Frigard R.A."/>
            <person name="Pippel M."/>
            <person name="Attardo G.M."/>
            <person name="Benoit J.B."/>
            <person name="Bornberg-Bauer E."/>
            <person name="Tobe S.S."/>
        </authorList>
    </citation>
    <scope>NUCLEOTIDE SEQUENCE</scope>
    <source>
        <strain evidence="2">Stay&amp;Tobe</strain>
    </source>
</reference>
<dbReference type="Pfam" id="PF02995">
    <property type="entry name" value="DUF229"/>
    <property type="match status" value="1"/>
</dbReference>
<dbReference type="GO" id="GO:0005615">
    <property type="term" value="C:extracellular space"/>
    <property type="evidence" value="ECO:0007669"/>
    <property type="project" value="TreeGrafter"/>
</dbReference>
<dbReference type="InterPro" id="IPR004245">
    <property type="entry name" value="DUF229"/>
</dbReference>
<gene>
    <name evidence="2" type="ORF">L9F63_019994</name>
</gene>